<name>A0A0L8FKT2_OCTBM</name>
<reference evidence="1" key="1">
    <citation type="submission" date="2015-07" db="EMBL/GenBank/DDBJ databases">
        <title>MeaNS - Measles Nucleotide Surveillance Program.</title>
        <authorList>
            <person name="Tran T."/>
            <person name="Druce J."/>
        </authorList>
    </citation>
    <scope>NUCLEOTIDE SEQUENCE</scope>
    <source>
        <strain evidence="1">UCB-OBI-ISO-001</strain>
        <tissue evidence="1">Gonad</tissue>
    </source>
</reference>
<protein>
    <submittedName>
        <fullName evidence="1">Uncharacterized protein</fullName>
    </submittedName>
</protein>
<gene>
    <name evidence="1" type="ORF">OCBIM_22016784mg</name>
</gene>
<accession>A0A0L8FKT2</accession>
<dbReference type="EMBL" id="KQ430029">
    <property type="protein sequence ID" value="KOF64785.1"/>
    <property type="molecule type" value="Genomic_DNA"/>
</dbReference>
<proteinExistence type="predicted"/>
<sequence length="68" mass="7731">MGKDFINCNPAKCLPFQIDPCECTKYYSCSNRMNCSEGTTAQNETCGHYDKQCQNNPWLRCGINIPCK</sequence>
<dbReference type="AlphaFoldDB" id="A0A0L8FKT2"/>
<organism evidence="1">
    <name type="scientific">Octopus bimaculoides</name>
    <name type="common">California two-spotted octopus</name>
    <dbReference type="NCBI Taxonomy" id="37653"/>
    <lineage>
        <taxon>Eukaryota</taxon>
        <taxon>Metazoa</taxon>
        <taxon>Spiralia</taxon>
        <taxon>Lophotrochozoa</taxon>
        <taxon>Mollusca</taxon>
        <taxon>Cephalopoda</taxon>
        <taxon>Coleoidea</taxon>
        <taxon>Octopodiformes</taxon>
        <taxon>Octopoda</taxon>
        <taxon>Incirrata</taxon>
        <taxon>Octopodidae</taxon>
        <taxon>Octopus</taxon>
    </lineage>
</organism>
<evidence type="ECO:0000313" key="1">
    <source>
        <dbReference type="EMBL" id="KOF64785.1"/>
    </source>
</evidence>